<dbReference type="EMBL" id="LLZH01000013">
    <property type="protein sequence ID" value="KUL41468.1"/>
    <property type="molecule type" value="Genomic_DNA"/>
</dbReference>
<dbReference type="AlphaFoldDB" id="A0A0X3V9U9"/>
<keyword evidence="2" id="KW-1185">Reference proteome</keyword>
<protein>
    <submittedName>
        <fullName evidence="1">Uncharacterized protein</fullName>
    </submittedName>
</protein>
<comment type="caution">
    <text evidence="1">The sequence shown here is derived from an EMBL/GenBank/DDBJ whole genome shotgun (WGS) entry which is preliminary data.</text>
</comment>
<name>A0A0X3V9U9_9ACTN</name>
<dbReference type="RefSeq" id="WP_067685250.1">
    <property type="nucleotide sequence ID" value="NZ_LLZH01000013.1"/>
</dbReference>
<evidence type="ECO:0000313" key="2">
    <source>
        <dbReference type="Proteomes" id="UP000053244"/>
    </source>
</evidence>
<gene>
    <name evidence="1" type="ORF">ADL15_04235</name>
</gene>
<reference evidence="1 2" key="1">
    <citation type="submission" date="2015-10" db="EMBL/GenBank/DDBJ databases">
        <authorList>
            <person name="Gilbert D.G."/>
        </authorList>
    </citation>
    <scope>NUCLEOTIDE SEQUENCE [LARGE SCALE GENOMIC DNA]</scope>
    <source>
        <strain evidence="1 2">NRRL B-16712</strain>
    </source>
</reference>
<sequence length="372" mass="40682">MPLPADLRACLTDPDFWRAYFFENDTTEDEDDDDYDDSSIVVEFSVGGGYGLVLDICVGLRSINLAMRTPDSSEPLDLGWDDQAHWHPDALRWAELDLIARAAAVLDHTLRHPGPVLALAGRFVVLGSGDDLDAVTPMMDAAFGTPPAPQADVDPEVPMLDVDFGPPRPVETWWPRTRDWLHRIDGRYNGVVWQQDEAGVWTVHQDEAENIDRDLYSLRGPDGDFPFAAWQELMAAAEATLKTADLPTPESPIEQCWIDEERTAAPRGSLVAARNGPSPLRDSRRYLFTLKLPVAGRSKDYPVEVRTDLNRALRQADLGWAESSGSTVIPGSGQTAAGVSIGVTGDLDSGVAVIRQVLARHRADPAGLTAGH</sequence>
<proteinExistence type="predicted"/>
<organism evidence="1 2">
    <name type="scientific">Actinoplanes awajinensis subsp. mycoplanecinus</name>
    <dbReference type="NCBI Taxonomy" id="135947"/>
    <lineage>
        <taxon>Bacteria</taxon>
        <taxon>Bacillati</taxon>
        <taxon>Actinomycetota</taxon>
        <taxon>Actinomycetes</taxon>
        <taxon>Micromonosporales</taxon>
        <taxon>Micromonosporaceae</taxon>
        <taxon>Actinoplanes</taxon>
    </lineage>
</organism>
<accession>A0A0X3V9U9</accession>
<dbReference type="OrthoDB" id="2612449at2"/>
<evidence type="ECO:0000313" key="1">
    <source>
        <dbReference type="EMBL" id="KUL41468.1"/>
    </source>
</evidence>
<dbReference type="Proteomes" id="UP000053244">
    <property type="component" value="Unassembled WGS sequence"/>
</dbReference>